<name>A0AC34Q9G7_9BILA</name>
<sequence length="196" mass="22030">MTKEATTNKAMSNFILESKTDQIVETKNDQSVFTLLDHWPDNSLYQVWKMRFIVGIALATIFCGFFVATDAMRKQGVAVKGKLVCGAQPVSANSTKVRIVDIDTGPDPDDTLDEKFVGNNGDFQLNGYTRELTNIDPVLYIWTDCLDADTPCQRKIKLIIPQKFIISGEPTAEQWVDFGVINLESTFAEEKRECIH</sequence>
<reference evidence="2" key="1">
    <citation type="submission" date="2022-11" db="UniProtKB">
        <authorList>
            <consortium name="WormBaseParasite"/>
        </authorList>
    </citation>
    <scope>IDENTIFICATION</scope>
</reference>
<dbReference type="WBParaSite" id="JU765_v2.g14281.t1">
    <property type="protein sequence ID" value="JU765_v2.g14281.t1"/>
    <property type="gene ID" value="JU765_v2.g14281"/>
</dbReference>
<evidence type="ECO:0000313" key="2">
    <source>
        <dbReference type="WBParaSite" id="JU765_v2.g14281.t1"/>
    </source>
</evidence>
<organism evidence="1 2">
    <name type="scientific">Panagrolaimus sp. JU765</name>
    <dbReference type="NCBI Taxonomy" id="591449"/>
    <lineage>
        <taxon>Eukaryota</taxon>
        <taxon>Metazoa</taxon>
        <taxon>Ecdysozoa</taxon>
        <taxon>Nematoda</taxon>
        <taxon>Chromadorea</taxon>
        <taxon>Rhabditida</taxon>
        <taxon>Tylenchina</taxon>
        <taxon>Panagrolaimomorpha</taxon>
        <taxon>Panagrolaimoidea</taxon>
        <taxon>Panagrolaimidae</taxon>
        <taxon>Panagrolaimus</taxon>
    </lineage>
</organism>
<accession>A0AC34Q9G7</accession>
<protein>
    <submittedName>
        <fullName evidence="2">Transthyretin-like family protein</fullName>
    </submittedName>
</protein>
<dbReference type="Proteomes" id="UP000887576">
    <property type="component" value="Unplaced"/>
</dbReference>
<evidence type="ECO:0000313" key="1">
    <source>
        <dbReference type="Proteomes" id="UP000887576"/>
    </source>
</evidence>
<proteinExistence type="predicted"/>